<dbReference type="Pfam" id="PF21082">
    <property type="entry name" value="MS_channel_3rd"/>
    <property type="match status" value="1"/>
</dbReference>
<comment type="caution">
    <text evidence="4">The sequence shown here is derived from an EMBL/GenBank/DDBJ whole genome shotgun (WGS) entry which is preliminary data.</text>
</comment>
<dbReference type="EMBL" id="BKCL01000002">
    <property type="protein sequence ID" value="GEQ97104.1"/>
    <property type="molecule type" value="Genomic_DNA"/>
</dbReference>
<gene>
    <name evidence="4" type="ORF">JCM17844_07410</name>
</gene>
<feature type="region of interest" description="Disordered" evidence="1">
    <location>
        <begin position="143"/>
        <end position="164"/>
    </location>
</feature>
<accession>A0A5A7MN88</accession>
<dbReference type="RefSeq" id="WP_210431272.1">
    <property type="nucleotide sequence ID" value="NZ_BKCL01000002.1"/>
</dbReference>
<dbReference type="InterPro" id="IPR049278">
    <property type="entry name" value="MS_channel_C"/>
</dbReference>
<organism evidence="4 5">
    <name type="scientific">Iodidimonas gelatinilytica</name>
    <dbReference type="NCBI Taxonomy" id="1236966"/>
    <lineage>
        <taxon>Bacteria</taxon>
        <taxon>Pseudomonadati</taxon>
        <taxon>Pseudomonadota</taxon>
        <taxon>Alphaproteobacteria</taxon>
        <taxon>Iodidimonadales</taxon>
        <taxon>Iodidimonadaceae</taxon>
        <taxon>Iodidimonas</taxon>
    </lineage>
</organism>
<dbReference type="GO" id="GO:0055085">
    <property type="term" value="P:transmembrane transport"/>
    <property type="evidence" value="ECO:0007669"/>
    <property type="project" value="InterPro"/>
</dbReference>
<reference evidence="4 5" key="1">
    <citation type="submission" date="2019-09" db="EMBL/GenBank/DDBJ databases">
        <title>NBRP : Genome information of microbial organism related human and environment.</title>
        <authorList>
            <person name="Hattori M."/>
            <person name="Oshima K."/>
            <person name="Inaba H."/>
            <person name="Suda W."/>
            <person name="Sakamoto M."/>
            <person name="Iino T."/>
            <person name="Kitahara M."/>
            <person name="Oshida Y."/>
            <person name="Iida T."/>
            <person name="Kudo T."/>
            <person name="Itoh T."/>
            <person name="Ohkuma M."/>
        </authorList>
    </citation>
    <scope>NUCLEOTIDE SEQUENCE [LARGE SCALE GENOMIC DNA]</scope>
    <source>
        <strain evidence="4 5">Hi-2</strain>
    </source>
</reference>
<dbReference type="InterPro" id="IPR052702">
    <property type="entry name" value="MscS-like_channel"/>
</dbReference>
<dbReference type="Gene3D" id="3.30.70.100">
    <property type="match status" value="1"/>
</dbReference>
<evidence type="ECO:0000256" key="1">
    <source>
        <dbReference type="SAM" id="MobiDB-lite"/>
    </source>
</evidence>
<dbReference type="AlphaFoldDB" id="A0A5A7MN88"/>
<dbReference type="InterPro" id="IPR023408">
    <property type="entry name" value="MscS_beta-dom_sf"/>
</dbReference>
<dbReference type="PANTHER" id="PTHR30347:SF1">
    <property type="entry name" value="MECHANOSENSITIVE CHANNEL MSCK"/>
    <property type="match status" value="1"/>
</dbReference>
<dbReference type="SUPFAM" id="SSF82689">
    <property type="entry name" value="Mechanosensitive channel protein MscS (YggB), C-terminal domain"/>
    <property type="match status" value="1"/>
</dbReference>
<dbReference type="Pfam" id="PF00924">
    <property type="entry name" value="MS_channel_2nd"/>
    <property type="match status" value="1"/>
</dbReference>
<sequence length="164" mass="18349">MGARYTSIITRDGTEFLVPNEDMITQSVINWSFSDRRVRRKIPISVSYECDLRKAMSLMEQAAQDIHRVLKSPAPAARLMGFGDNGVDLELRLWIEDPQSGVVNVASEVMLAIWDAFHEEGIDFPFPQRVVHFANDMPMAAPQSVQAEDADLEQDPALDAGKKS</sequence>
<evidence type="ECO:0000259" key="2">
    <source>
        <dbReference type="Pfam" id="PF00924"/>
    </source>
</evidence>
<proteinExistence type="predicted"/>
<protein>
    <submittedName>
        <fullName evidence="4">Uncharacterized protein</fullName>
    </submittedName>
</protein>
<dbReference type="PANTHER" id="PTHR30347">
    <property type="entry name" value="POTASSIUM CHANNEL RELATED"/>
    <property type="match status" value="1"/>
</dbReference>
<dbReference type="InterPro" id="IPR006685">
    <property type="entry name" value="MscS_channel_2nd"/>
</dbReference>
<name>A0A5A7MN88_9PROT</name>
<evidence type="ECO:0000259" key="3">
    <source>
        <dbReference type="Pfam" id="PF21082"/>
    </source>
</evidence>
<dbReference type="GO" id="GO:0016020">
    <property type="term" value="C:membrane"/>
    <property type="evidence" value="ECO:0007669"/>
    <property type="project" value="InterPro"/>
</dbReference>
<evidence type="ECO:0000313" key="4">
    <source>
        <dbReference type="EMBL" id="GEQ97104.1"/>
    </source>
</evidence>
<feature type="domain" description="Mechanosensitive ion channel MscS C-terminal" evidence="3">
    <location>
        <begin position="42"/>
        <end position="124"/>
    </location>
</feature>
<dbReference type="Gene3D" id="2.30.30.60">
    <property type="match status" value="1"/>
</dbReference>
<feature type="domain" description="Mechanosensitive ion channel MscS" evidence="2">
    <location>
        <begin position="1"/>
        <end position="32"/>
    </location>
</feature>
<dbReference type="Proteomes" id="UP000322084">
    <property type="component" value="Unassembled WGS sequence"/>
</dbReference>
<evidence type="ECO:0000313" key="5">
    <source>
        <dbReference type="Proteomes" id="UP000322084"/>
    </source>
</evidence>
<dbReference type="InterPro" id="IPR011066">
    <property type="entry name" value="MscS_channel_C_sf"/>
</dbReference>